<feature type="compositionally biased region" description="Low complexity" evidence="1">
    <location>
        <begin position="18"/>
        <end position="35"/>
    </location>
</feature>
<feature type="compositionally biased region" description="Low complexity" evidence="1">
    <location>
        <begin position="362"/>
        <end position="371"/>
    </location>
</feature>
<accession>A0ABM4QGH7</accession>
<sequence>MRLLETQARALTDRAASRPEPLLSSPQSRSPLQRLTWGASEHKQRPRHQLGAEGTPRPERPPAQPSPGPVLQQGSLGPDQTPSGSAADGALTGPAPAPFTPPEGLEPDRPLPRPAPSQGAAQVPSARPGPVLHPGPRTQGSPTSAVQWRRFRWAAEVRAFGTTNYKSQKTAGRRRFLPPAASRVECLAAAASPRPGVTGRWLACWSRAWFLRLFSWVRLSPWPQVSSFGAEAATPERTPAADVERGVRVRAALRLRRLRLVVLRRLPAEEGAARGGAAGVSAPSPASSWVSAAAEREVWWRPSERESRRPGGWKQGSRWRPRVRRWLSPACPPCDSGRHRAAGGPGGAAGCGPQSRLASARPSLGGSVSPPGLGGGDPPPLPARLFAEGSRGAALAALAPRAPASPSVPVAGLPGADAPGAGAPHLLTRF</sequence>
<name>A0ABM4QGH7_EQUPR</name>
<dbReference type="RefSeq" id="XP_070488545.1">
    <property type="nucleotide sequence ID" value="XM_070632444.1"/>
</dbReference>
<dbReference type="Proteomes" id="UP001652662">
    <property type="component" value="Chromosome 9"/>
</dbReference>
<protein>
    <submittedName>
        <fullName evidence="3">Collagen alpha-1(I) chain-like</fullName>
    </submittedName>
</protein>
<reference evidence="3" key="1">
    <citation type="submission" date="2025-08" db="UniProtKB">
        <authorList>
            <consortium name="RefSeq"/>
        </authorList>
    </citation>
    <scope>IDENTIFICATION</scope>
    <source>
        <tissue evidence="3">Blood</tissue>
    </source>
</reference>
<evidence type="ECO:0000313" key="3">
    <source>
        <dbReference type="RefSeq" id="XP_070488545.1"/>
    </source>
</evidence>
<feature type="region of interest" description="Disordered" evidence="1">
    <location>
        <begin position="1"/>
        <end position="146"/>
    </location>
</feature>
<evidence type="ECO:0000256" key="1">
    <source>
        <dbReference type="SAM" id="MobiDB-lite"/>
    </source>
</evidence>
<evidence type="ECO:0000313" key="2">
    <source>
        <dbReference type="Proteomes" id="UP001652662"/>
    </source>
</evidence>
<gene>
    <name evidence="3" type="primary">LOC139085397</name>
</gene>
<feature type="region of interest" description="Disordered" evidence="1">
    <location>
        <begin position="336"/>
        <end position="382"/>
    </location>
</feature>
<organism evidence="2 3">
    <name type="scientific">Equus przewalskii</name>
    <name type="common">Przewalski's horse</name>
    <name type="synonym">Equus caballus przewalskii</name>
    <dbReference type="NCBI Taxonomy" id="9798"/>
    <lineage>
        <taxon>Eukaryota</taxon>
        <taxon>Metazoa</taxon>
        <taxon>Chordata</taxon>
        <taxon>Craniata</taxon>
        <taxon>Vertebrata</taxon>
        <taxon>Euteleostomi</taxon>
        <taxon>Mammalia</taxon>
        <taxon>Eutheria</taxon>
        <taxon>Laurasiatheria</taxon>
        <taxon>Perissodactyla</taxon>
        <taxon>Equidae</taxon>
        <taxon>Equus</taxon>
    </lineage>
</organism>
<keyword evidence="2" id="KW-1185">Reference proteome</keyword>
<proteinExistence type="predicted"/>
<feature type="compositionally biased region" description="Polar residues" evidence="1">
    <location>
        <begin position="72"/>
        <end position="84"/>
    </location>
</feature>
<dbReference type="GeneID" id="139085397"/>